<protein>
    <recommendedName>
        <fullName evidence="2">PiggyBac transposable element-derived protein domain-containing protein</fullName>
    </recommendedName>
</protein>
<accession>A0AAV8X9P0</accession>
<organism evidence="3 4">
    <name type="scientific">Rhamnusium bicolor</name>
    <dbReference type="NCBI Taxonomy" id="1586634"/>
    <lineage>
        <taxon>Eukaryota</taxon>
        <taxon>Metazoa</taxon>
        <taxon>Ecdysozoa</taxon>
        <taxon>Arthropoda</taxon>
        <taxon>Hexapoda</taxon>
        <taxon>Insecta</taxon>
        <taxon>Pterygota</taxon>
        <taxon>Neoptera</taxon>
        <taxon>Endopterygota</taxon>
        <taxon>Coleoptera</taxon>
        <taxon>Polyphaga</taxon>
        <taxon>Cucujiformia</taxon>
        <taxon>Chrysomeloidea</taxon>
        <taxon>Cerambycidae</taxon>
        <taxon>Lepturinae</taxon>
        <taxon>Rhagiini</taxon>
        <taxon>Rhamnusium</taxon>
    </lineage>
</organism>
<comment type="caution">
    <text evidence="3">The sequence shown here is derived from an EMBL/GenBank/DDBJ whole genome shotgun (WGS) entry which is preliminary data.</text>
</comment>
<evidence type="ECO:0000259" key="2">
    <source>
        <dbReference type="Pfam" id="PF13843"/>
    </source>
</evidence>
<keyword evidence="4" id="KW-1185">Reference proteome</keyword>
<dbReference type="PANTHER" id="PTHR46599">
    <property type="entry name" value="PIGGYBAC TRANSPOSABLE ELEMENT-DERIVED PROTEIN 4"/>
    <property type="match status" value="1"/>
</dbReference>
<reference evidence="3" key="1">
    <citation type="journal article" date="2023" name="Insect Mol. Biol.">
        <title>Genome sequencing provides insights into the evolution of gene families encoding plant cell wall-degrading enzymes in longhorned beetles.</title>
        <authorList>
            <person name="Shin N.R."/>
            <person name="Okamura Y."/>
            <person name="Kirsch R."/>
            <person name="Pauchet Y."/>
        </authorList>
    </citation>
    <scope>NUCLEOTIDE SEQUENCE</scope>
    <source>
        <strain evidence="3">RBIC_L_NR</strain>
    </source>
</reference>
<sequence>MSYEAEQQKLQRLLEECLSDESDENDNNYDDNEEEGDEDNVEEREESTDTEQEFEDVETQLDSHREDRLIFTGKDGTTIWRKHPLRKMDPLKIFNLFFDDGVLDLIIENTNKYLASASDNYGRKTYILPTNKIEIQVLLGILLLSGVKKFNHLNDEDLFKTNGTVPEILRLVMSCQRFRILLRYLRFDDMATRAERQSADKLAPCKILFESIVENCKKNYSMSHYVTVDEKLEGFRGRCTFRQYIPIKPNKYGIKIYALSDAKMYYTANLEVYVGTQPEGPFSVSNSVLALVDRLCQPIRGTGRNLTTDNFFTSLELAELLLSQKITTVGTIRKNKRALPPEFVNGKNRPVATSMSAYRDNYTLVAYIPKKGKKCFSHFHYA</sequence>
<evidence type="ECO:0000256" key="1">
    <source>
        <dbReference type="SAM" id="MobiDB-lite"/>
    </source>
</evidence>
<dbReference type="Proteomes" id="UP001162156">
    <property type="component" value="Unassembled WGS sequence"/>
</dbReference>
<feature type="compositionally biased region" description="Basic and acidic residues" evidence="1">
    <location>
        <begin position="1"/>
        <end position="15"/>
    </location>
</feature>
<dbReference type="Pfam" id="PF13843">
    <property type="entry name" value="DDE_Tnp_1_7"/>
    <property type="match status" value="1"/>
</dbReference>
<feature type="compositionally biased region" description="Acidic residues" evidence="1">
    <location>
        <begin position="17"/>
        <end position="59"/>
    </location>
</feature>
<feature type="domain" description="PiggyBac transposable element-derived protein" evidence="2">
    <location>
        <begin position="89"/>
        <end position="380"/>
    </location>
</feature>
<evidence type="ECO:0000313" key="3">
    <source>
        <dbReference type="EMBL" id="KAJ8935639.1"/>
    </source>
</evidence>
<name>A0AAV8X9P0_9CUCU</name>
<gene>
    <name evidence="3" type="ORF">NQ314_012712</name>
</gene>
<feature type="region of interest" description="Disordered" evidence="1">
    <location>
        <begin position="1"/>
        <end position="62"/>
    </location>
</feature>
<proteinExistence type="predicted"/>
<dbReference type="InterPro" id="IPR029526">
    <property type="entry name" value="PGBD"/>
</dbReference>
<dbReference type="PANTHER" id="PTHR46599:SF6">
    <property type="entry name" value="DUAL SPECIFICITY PHOSPHATASE 26"/>
    <property type="match status" value="1"/>
</dbReference>
<dbReference type="EMBL" id="JANEYF010003541">
    <property type="protein sequence ID" value="KAJ8935639.1"/>
    <property type="molecule type" value="Genomic_DNA"/>
</dbReference>
<dbReference type="AlphaFoldDB" id="A0AAV8X9P0"/>
<evidence type="ECO:0000313" key="4">
    <source>
        <dbReference type="Proteomes" id="UP001162156"/>
    </source>
</evidence>